<dbReference type="AlphaFoldDB" id="A0A371CYZ4"/>
<dbReference type="EMBL" id="KZ857437">
    <property type="protein sequence ID" value="RDX45512.1"/>
    <property type="molecule type" value="Genomic_DNA"/>
</dbReference>
<dbReference type="STRING" id="139420.A0A371CYZ4"/>
<gene>
    <name evidence="1" type="ORF">OH76DRAFT_1304278</name>
</gene>
<organism evidence="1 2">
    <name type="scientific">Lentinus brumalis</name>
    <dbReference type="NCBI Taxonomy" id="2498619"/>
    <lineage>
        <taxon>Eukaryota</taxon>
        <taxon>Fungi</taxon>
        <taxon>Dikarya</taxon>
        <taxon>Basidiomycota</taxon>
        <taxon>Agaricomycotina</taxon>
        <taxon>Agaricomycetes</taxon>
        <taxon>Polyporales</taxon>
        <taxon>Polyporaceae</taxon>
        <taxon>Lentinus</taxon>
    </lineage>
</organism>
<reference evidence="1 2" key="1">
    <citation type="journal article" date="2018" name="Biotechnol. Biofuels">
        <title>Integrative visual omics of the white-rot fungus Polyporus brumalis exposes the biotechnological potential of its oxidative enzymes for delignifying raw plant biomass.</title>
        <authorList>
            <person name="Miyauchi S."/>
            <person name="Rancon A."/>
            <person name="Drula E."/>
            <person name="Hage H."/>
            <person name="Chaduli D."/>
            <person name="Favel A."/>
            <person name="Grisel S."/>
            <person name="Henrissat B."/>
            <person name="Herpoel-Gimbert I."/>
            <person name="Ruiz-Duenas F.J."/>
            <person name="Chevret D."/>
            <person name="Hainaut M."/>
            <person name="Lin J."/>
            <person name="Wang M."/>
            <person name="Pangilinan J."/>
            <person name="Lipzen A."/>
            <person name="Lesage-Meessen L."/>
            <person name="Navarro D."/>
            <person name="Riley R."/>
            <person name="Grigoriev I.V."/>
            <person name="Zhou S."/>
            <person name="Raouche S."/>
            <person name="Rosso M.N."/>
        </authorList>
    </citation>
    <scope>NUCLEOTIDE SEQUENCE [LARGE SCALE GENOMIC DNA]</scope>
    <source>
        <strain evidence="1 2">BRFM 1820</strain>
    </source>
</reference>
<accession>A0A371CYZ4</accession>
<keyword evidence="2" id="KW-1185">Reference proteome</keyword>
<evidence type="ECO:0000313" key="2">
    <source>
        <dbReference type="Proteomes" id="UP000256964"/>
    </source>
</evidence>
<feature type="non-terminal residue" evidence="1">
    <location>
        <position position="1"/>
    </location>
</feature>
<dbReference type="Proteomes" id="UP000256964">
    <property type="component" value="Unassembled WGS sequence"/>
</dbReference>
<evidence type="ECO:0000313" key="1">
    <source>
        <dbReference type="EMBL" id="RDX45512.1"/>
    </source>
</evidence>
<feature type="non-terminal residue" evidence="1">
    <location>
        <position position="70"/>
    </location>
</feature>
<sequence length="70" mass="7714">KPQDLESFLLPGLMHISALQKQGLKIWDAADNRMYISCPIVIFVTADCVAMAYINGLVGHSGAQGCRFWC</sequence>
<proteinExistence type="predicted"/>
<protein>
    <submittedName>
        <fullName evidence="1">Uncharacterized protein</fullName>
    </submittedName>
</protein>
<name>A0A371CYZ4_9APHY</name>
<dbReference type="OrthoDB" id="2669721at2759"/>